<proteinExistence type="predicted"/>
<feature type="transmembrane region" description="Helical" evidence="6">
    <location>
        <begin position="55"/>
        <end position="80"/>
    </location>
</feature>
<dbReference type="EMBL" id="AP024849">
    <property type="protein sequence ID" value="BCZ46033.1"/>
    <property type="molecule type" value="Genomic_DNA"/>
</dbReference>
<dbReference type="InterPro" id="IPR051791">
    <property type="entry name" value="Pra-immunoreactive"/>
</dbReference>
<evidence type="ECO:0000313" key="8">
    <source>
        <dbReference type="EMBL" id="BCZ46033.1"/>
    </source>
</evidence>
<feature type="domain" description="RDD" evidence="7">
    <location>
        <begin position="11"/>
        <end position="143"/>
    </location>
</feature>
<evidence type="ECO:0000256" key="3">
    <source>
        <dbReference type="ARBA" id="ARBA00022692"/>
    </source>
</evidence>
<dbReference type="PANTHER" id="PTHR36115">
    <property type="entry name" value="PROLINE-RICH ANTIGEN HOMOLOG-RELATED"/>
    <property type="match status" value="1"/>
</dbReference>
<keyword evidence="9" id="KW-1185">Reference proteome</keyword>
<evidence type="ECO:0000256" key="4">
    <source>
        <dbReference type="ARBA" id="ARBA00022989"/>
    </source>
</evidence>
<evidence type="ECO:0000259" key="7">
    <source>
        <dbReference type="Pfam" id="PF06271"/>
    </source>
</evidence>
<dbReference type="InterPro" id="IPR010432">
    <property type="entry name" value="RDD"/>
</dbReference>
<dbReference type="RefSeq" id="WP_224037559.1">
    <property type="nucleotide sequence ID" value="NZ_AP024849.1"/>
</dbReference>
<organism evidence="8 9">
    <name type="scientific">Clostridium gelidum</name>
    <dbReference type="NCBI Taxonomy" id="704125"/>
    <lineage>
        <taxon>Bacteria</taxon>
        <taxon>Bacillati</taxon>
        <taxon>Bacillota</taxon>
        <taxon>Clostridia</taxon>
        <taxon>Eubacteriales</taxon>
        <taxon>Clostridiaceae</taxon>
        <taxon>Clostridium</taxon>
    </lineage>
</organism>
<evidence type="ECO:0000256" key="2">
    <source>
        <dbReference type="ARBA" id="ARBA00022475"/>
    </source>
</evidence>
<evidence type="ECO:0000256" key="5">
    <source>
        <dbReference type="ARBA" id="ARBA00023136"/>
    </source>
</evidence>
<gene>
    <name evidence="8" type="ORF">psyc5s11_21000</name>
</gene>
<keyword evidence="4 6" id="KW-1133">Transmembrane helix</keyword>
<feature type="transmembrane region" description="Helical" evidence="6">
    <location>
        <begin position="12"/>
        <end position="35"/>
    </location>
</feature>
<keyword evidence="3 6" id="KW-0812">Transmembrane</keyword>
<dbReference type="Proteomes" id="UP000824633">
    <property type="component" value="Chromosome"/>
</dbReference>
<sequence length="169" mass="19647">MLKQNKEDILYAGFFVRLSAYIIDCIIVGIALLIIRIPKFIIYMMNPEIFFVKPILFEFSIFDIVIYILGLTYFVLMTYYCGGTLGKKLFKLKVCKNTDEKLSLFTVIYRESIGRYLSALILFIGYIMIGVDSKKRALHDILSDTLVVYNIEPIYDSNNDNDNNDIRFN</sequence>
<dbReference type="PANTHER" id="PTHR36115:SF9">
    <property type="entry name" value="LMO1584 PROTEIN"/>
    <property type="match status" value="1"/>
</dbReference>
<keyword evidence="2" id="KW-1003">Cell membrane</keyword>
<dbReference type="Pfam" id="PF06271">
    <property type="entry name" value="RDD"/>
    <property type="match status" value="1"/>
</dbReference>
<feature type="transmembrane region" description="Helical" evidence="6">
    <location>
        <begin position="113"/>
        <end position="131"/>
    </location>
</feature>
<accession>A0ABN6IWV4</accession>
<evidence type="ECO:0000313" key="9">
    <source>
        <dbReference type="Proteomes" id="UP000824633"/>
    </source>
</evidence>
<reference evidence="9" key="1">
    <citation type="submission" date="2021-07" db="EMBL/GenBank/DDBJ databases">
        <title>Complete genome sequencing of a Clostridium isolate.</title>
        <authorList>
            <person name="Ueki A."/>
            <person name="Tonouchi A."/>
        </authorList>
    </citation>
    <scope>NUCLEOTIDE SEQUENCE [LARGE SCALE GENOMIC DNA]</scope>
    <source>
        <strain evidence="9">C5S11</strain>
    </source>
</reference>
<name>A0ABN6IWV4_9CLOT</name>
<protein>
    <recommendedName>
        <fullName evidence="7">RDD domain-containing protein</fullName>
    </recommendedName>
</protein>
<evidence type="ECO:0000256" key="6">
    <source>
        <dbReference type="SAM" id="Phobius"/>
    </source>
</evidence>
<evidence type="ECO:0000256" key="1">
    <source>
        <dbReference type="ARBA" id="ARBA00004651"/>
    </source>
</evidence>
<keyword evidence="5 6" id="KW-0472">Membrane</keyword>
<comment type="subcellular location">
    <subcellularLocation>
        <location evidence="1">Cell membrane</location>
        <topology evidence="1">Multi-pass membrane protein</topology>
    </subcellularLocation>
</comment>